<gene>
    <name evidence="1" type="ORF">POPTR_004G193600</name>
</gene>
<protein>
    <submittedName>
        <fullName evidence="1">Uncharacterized protein</fullName>
    </submittedName>
</protein>
<reference evidence="1 2" key="1">
    <citation type="journal article" date="2006" name="Science">
        <title>The genome of black cottonwood, Populus trichocarpa (Torr. &amp; Gray).</title>
        <authorList>
            <person name="Tuskan G.A."/>
            <person name="Difazio S."/>
            <person name="Jansson S."/>
            <person name="Bohlmann J."/>
            <person name="Grigoriev I."/>
            <person name="Hellsten U."/>
            <person name="Putnam N."/>
            <person name="Ralph S."/>
            <person name="Rombauts S."/>
            <person name="Salamov A."/>
            <person name="Schein J."/>
            <person name="Sterck L."/>
            <person name="Aerts A."/>
            <person name="Bhalerao R.R."/>
            <person name="Bhalerao R.P."/>
            <person name="Blaudez D."/>
            <person name="Boerjan W."/>
            <person name="Brun A."/>
            <person name="Brunner A."/>
            <person name="Busov V."/>
            <person name="Campbell M."/>
            <person name="Carlson J."/>
            <person name="Chalot M."/>
            <person name="Chapman J."/>
            <person name="Chen G.L."/>
            <person name="Cooper D."/>
            <person name="Coutinho P.M."/>
            <person name="Couturier J."/>
            <person name="Covert S."/>
            <person name="Cronk Q."/>
            <person name="Cunningham R."/>
            <person name="Davis J."/>
            <person name="Degroeve S."/>
            <person name="Dejardin A."/>
            <person name="Depamphilis C."/>
            <person name="Detter J."/>
            <person name="Dirks B."/>
            <person name="Dubchak I."/>
            <person name="Duplessis S."/>
            <person name="Ehlting J."/>
            <person name="Ellis B."/>
            <person name="Gendler K."/>
            <person name="Goodstein D."/>
            <person name="Gribskov M."/>
            <person name="Grimwood J."/>
            <person name="Groover A."/>
            <person name="Gunter L."/>
            <person name="Hamberger B."/>
            <person name="Heinze B."/>
            <person name="Helariutta Y."/>
            <person name="Henrissat B."/>
            <person name="Holligan D."/>
            <person name="Holt R."/>
            <person name="Huang W."/>
            <person name="Islam-Faridi N."/>
            <person name="Jones S."/>
            <person name="Jones-Rhoades M."/>
            <person name="Jorgensen R."/>
            <person name="Joshi C."/>
            <person name="Kangasjarvi J."/>
            <person name="Karlsson J."/>
            <person name="Kelleher C."/>
            <person name="Kirkpatrick R."/>
            <person name="Kirst M."/>
            <person name="Kohler A."/>
            <person name="Kalluri U."/>
            <person name="Larimer F."/>
            <person name="Leebens-Mack J."/>
            <person name="Leple J.C."/>
            <person name="Locascio P."/>
            <person name="Lou Y."/>
            <person name="Lucas S."/>
            <person name="Martin F."/>
            <person name="Montanini B."/>
            <person name="Napoli C."/>
            <person name="Nelson D.R."/>
            <person name="Nelson C."/>
            <person name="Nieminen K."/>
            <person name="Nilsson O."/>
            <person name="Pereda V."/>
            <person name="Peter G."/>
            <person name="Philippe R."/>
            <person name="Pilate G."/>
            <person name="Poliakov A."/>
            <person name="Razumovskaya J."/>
            <person name="Richardson P."/>
            <person name="Rinaldi C."/>
            <person name="Ritland K."/>
            <person name="Rouze P."/>
            <person name="Ryaboy D."/>
            <person name="Schmutz J."/>
            <person name="Schrader J."/>
            <person name="Segerman B."/>
            <person name="Shin H."/>
            <person name="Siddiqui A."/>
            <person name="Sterky F."/>
            <person name="Terry A."/>
            <person name="Tsai C.J."/>
            <person name="Uberbacher E."/>
            <person name="Unneberg P."/>
            <person name="Vahala J."/>
            <person name="Wall K."/>
            <person name="Wessler S."/>
            <person name="Yang G."/>
            <person name="Yin T."/>
            <person name="Douglas C."/>
            <person name="Marra M."/>
            <person name="Sandberg G."/>
            <person name="Van de Peer Y."/>
            <person name="Rokhsar D."/>
        </authorList>
    </citation>
    <scope>NUCLEOTIDE SEQUENCE [LARGE SCALE GENOMIC DNA]</scope>
    <source>
        <strain evidence="2">cv. Nisqually</strain>
    </source>
</reference>
<evidence type="ECO:0000313" key="2">
    <source>
        <dbReference type="Proteomes" id="UP000006729"/>
    </source>
</evidence>
<name>A0A2K2AX21_POPTR</name>
<organism evidence="1 2">
    <name type="scientific">Populus trichocarpa</name>
    <name type="common">Western balsam poplar</name>
    <name type="synonym">Populus balsamifera subsp. trichocarpa</name>
    <dbReference type="NCBI Taxonomy" id="3694"/>
    <lineage>
        <taxon>Eukaryota</taxon>
        <taxon>Viridiplantae</taxon>
        <taxon>Streptophyta</taxon>
        <taxon>Embryophyta</taxon>
        <taxon>Tracheophyta</taxon>
        <taxon>Spermatophyta</taxon>
        <taxon>Magnoliopsida</taxon>
        <taxon>eudicotyledons</taxon>
        <taxon>Gunneridae</taxon>
        <taxon>Pentapetalae</taxon>
        <taxon>rosids</taxon>
        <taxon>fabids</taxon>
        <taxon>Malpighiales</taxon>
        <taxon>Salicaceae</taxon>
        <taxon>Saliceae</taxon>
        <taxon>Populus</taxon>
    </lineage>
</organism>
<accession>A0A2K2AX21</accession>
<keyword evidence="2" id="KW-1185">Reference proteome</keyword>
<dbReference type="EMBL" id="CM009293">
    <property type="protein sequence ID" value="PNT42073.1"/>
    <property type="molecule type" value="Genomic_DNA"/>
</dbReference>
<evidence type="ECO:0000313" key="1">
    <source>
        <dbReference type="EMBL" id="PNT42073.1"/>
    </source>
</evidence>
<dbReference type="Proteomes" id="UP000006729">
    <property type="component" value="Chromosome 4"/>
</dbReference>
<dbReference type="AlphaFoldDB" id="A0A2K2AX21"/>
<dbReference type="InParanoid" id="A0A2K2AX21"/>
<proteinExistence type="predicted"/>
<sequence>MLLTVYLVYFASLISRESRKWQHDMTSMSIHEYGVAPDEIGSREDACKPCWTGRRLFRKHIAEAEGKGLAQELDHHEQVASNASAAAANPATGGVTARDACDSPVSEKVAGHFLEMGIGVRLSGWSCLSEVITDISGNNVPLQNLLDVLIEEFRQQNVVQKIAAMDDISRVLDKAKSLVRFAQNNATVLKLFRGFTVSQNENLFKPSKMRSKKVEGKSAAALVTDSSLAAEMASKTTTALNLVIDKISDDDEPSTGFIYDSMYQIKKHYRRSSETKESDTCHSGN</sequence>